<dbReference type="EMBL" id="JAINUF010000020">
    <property type="protein sequence ID" value="KAJ8335377.1"/>
    <property type="molecule type" value="Genomic_DNA"/>
</dbReference>
<gene>
    <name evidence="4" type="ORF">SKAU_G00387190</name>
</gene>
<feature type="compositionally biased region" description="Basic and acidic residues" evidence="2">
    <location>
        <begin position="445"/>
        <end position="460"/>
    </location>
</feature>
<dbReference type="InterPro" id="IPR042509">
    <property type="entry name" value="ZCCHC3"/>
</dbReference>
<evidence type="ECO:0000313" key="5">
    <source>
        <dbReference type="Proteomes" id="UP001152622"/>
    </source>
</evidence>
<feature type="domain" description="CCHC-type" evidence="3">
    <location>
        <begin position="184"/>
        <end position="199"/>
    </location>
</feature>
<organism evidence="4 5">
    <name type="scientific">Synaphobranchus kaupii</name>
    <name type="common">Kaup's arrowtooth eel</name>
    <dbReference type="NCBI Taxonomy" id="118154"/>
    <lineage>
        <taxon>Eukaryota</taxon>
        <taxon>Metazoa</taxon>
        <taxon>Chordata</taxon>
        <taxon>Craniata</taxon>
        <taxon>Vertebrata</taxon>
        <taxon>Euteleostomi</taxon>
        <taxon>Actinopterygii</taxon>
        <taxon>Neopterygii</taxon>
        <taxon>Teleostei</taxon>
        <taxon>Anguilliformes</taxon>
        <taxon>Synaphobranchidae</taxon>
        <taxon>Synaphobranchus</taxon>
    </lineage>
</organism>
<dbReference type="GO" id="GO:0003690">
    <property type="term" value="F:double-stranded DNA binding"/>
    <property type="evidence" value="ECO:0007669"/>
    <property type="project" value="InterPro"/>
</dbReference>
<proteinExistence type="predicted"/>
<reference evidence="4" key="1">
    <citation type="journal article" date="2023" name="Science">
        <title>Genome structures resolve the early diversification of teleost fishes.</title>
        <authorList>
            <person name="Parey E."/>
            <person name="Louis A."/>
            <person name="Montfort J."/>
            <person name="Bouchez O."/>
            <person name="Roques C."/>
            <person name="Iampietro C."/>
            <person name="Lluch J."/>
            <person name="Castinel A."/>
            <person name="Donnadieu C."/>
            <person name="Desvignes T."/>
            <person name="Floi Bucao C."/>
            <person name="Jouanno E."/>
            <person name="Wen M."/>
            <person name="Mejri S."/>
            <person name="Dirks R."/>
            <person name="Jansen H."/>
            <person name="Henkel C."/>
            <person name="Chen W.J."/>
            <person name="Zahm M."/>
            <person name="Cabau C."/>
            <person name="Klopp C."/>
            <person name="Thompson A.W."/>
            <person name="Robinson-Rechavi M."/>
            <person name="Braasch I."/>
            <person name="Lecointre G."/>
            <person name="Bobe J."/>
            <person name="Postlethwait J.H."/>
            <person name="Berthelot C."/>
            <person name="Roest Crollius H."/>
            <person name="Guiguen Y."/>
        </authorList>
    </citation>
    <scope>NUCLEOTIDE SEQUENCE</scope>
    <source>
        <strain evidence="4">WJC10195</strain>
    </source>
</reference>
<keyword evidence="5" id="KW-1185">Reference proteome</keyword>
<dbReference type="Gene3D" id="4.10.60.10">
    <property type="entry name" value="Zinc finger, CCHC-type"/>
    <property type="match status" value="1"/>
</dbReference>
<feature type="compositionally biased region" description="Basic and acidic residues" evidence="2">
    <location>
        <begin position="371"/>
        <end position="385"/>
    </location>
</feature>
<name>A0A9Q1EAW8_SYNKA</name>
<protein>
    <recommendedName>
        <fullName evidence="3">CCHC-type domain-containing protein</fullName>
    </recommendedName>
</protein>
<dbReference type="SMART" id="SM00343">
    <property type="entry name" value="ZnF_C2HC"/>
    <property type="match status" value="3"/>
</dbReference>
<evidence type="ECO:0000256" key="2">
    <source>
        <dbReference type="SAM" id="MobiDB-lite"/>
    </source>
</evidence>
<dbReference type="InterPro" id="IPR001878">
    <property type="entry name" value="Znf_CCHC"/>
</dbReference>
<accession>A0A9Q1EAW8</accession>
<feature type="region of interest" description="Disordered" evidence="2">
    <location>
        <begin position="201"/>
        <end position="274"/>
    </location>
</feature>
<keyword evidence="1" id="KW-0479">Metal-binding</keyword>
<feature type="compositionally biased region" description="Basic and acidic residues" evidence="2">
    <location>
        <begin position="220"/>
        <end position="236"/>
    </location>
</feature>
<evidence type="ECO:0000313" key="4">
    <source>
        <dbReference type="EMBL" id="KAJ8335377.1"/>
    </source>
</evidence>
<dbReference type="PANTHER" id="PTHR22639:SF3">
    <property type="entry name" value="ZINC FINGER CCHC DOMAIN-CONTAINING PROTEIN 3"/>
    <property type="match status" value="1"/>
</dbReference>
<keyword evidence="1" id="KW-0863">Zinc-finger</keyword>
<feature type="region of interest" description="Disordered" evidence="2">
    <location>
        <begin position="357"/>
        <end position="385"/>
    </location>
</feature>
<dbReference type="InterPro" id="IPR036875">
    <property type="entry name" value="Znf_CCHC_sf"/>
</dbReference>
<dbReference type="Pfam" id="PF23057">
    <property type="entry name" value="RBD_ZCCHC3_1st"/>
    <property type="match status" value="1"/>
</dbReference>
<dbReference type="AlphaFoldDB" id="A0A9Q1EAW8"/>
<dbReference type="PANTHER" id="PTHR22639">
    <property type="entry name" value="GAG-RELATED PROTEIN"/>
    <property type="match status" value="1"/>
</dbReference>
<dbReference type="SUPFAM" id="SSF57756">
    <property type="entry name" value="Retrovirus zinc finger-like domains"/>
    <property type="match status" value="2"/>
</dbReference>
<dbReference type="PROSITE" id="PS50158">
    <property type="entry name" value="ZF_CCHC"/>
    <property type="match status" value="1"/>
</dbReference>
<feature type="region of interest" description="Disordered" evidence="2">
    <location>
        <begin position="421"/>
        <end position="460"/>
    </location>
</feature>
<evidence type="ECO:0000259" key="3">
    <source>
        <dbReference type="PROSITE" id="PS50158"/>
    </source>
</evidence>
<dbReference type="OrthoDB" id="8962716at2759"/>
<keyword evidence="1" id="KW-0862">Zinc</keyword>
<dbReference type="Proteomes" id="UP001152622">
    <property type="component" value="Chromosome 20"/>
</dbReference>
<dbReference type="Pfam" id="PF00098">
    <property type="entry name" value="zf-CCHC"/>
    <property type="match status" value="1"/>
</dbReference>
<dbReference type="GO" id="GO:0008270">
    <property type="term" value="F:zinc ion binding"/>
    <property type="evidence" value="ECO:0007669"/>
    <property type="project" value="UniProtKB-KW"/>
</dbReference>
<sequence length="460" mass="49318">MESDEQSAPRAGLRNTARFLWRKADGGIMPREGIGKEVLLGALKLKMAEVLCLQSNISEHGFDVTFSTSKVCMRVLAECRRLATERLMSHFEVMSLDKANFRLITTHMYNPHVSDQVVAAFMRGYGEVLTGARRRGYCLYSGQPPFCRKCRAQGHWEQVCGPQRCRVCKEEGHVAKNFPIPKTCHGCGETGHLIRSCTKAAPVPAKGPDRQEKCPQGGKEQPEAVREEVPEPEGGKAPDGPAGEPGGGPVPEPEPKSNLAPGPSEGPDPAAGGLAATGQNVAVFPLMLGGGFLRAFKYVPKVNEGMLTAAAVKAMKSLSESLATEMPKVQKGLGGENQMFSLDCLLKRRAKEYRPALPGRPFARKGGRSTAKREKNNGASALEREGVVEEPHVVEGRAGEPPAVEGKVGVPAEKMEGTVGIPAEKMEGAGGAPTKPPRGGGYGWVHRDWGARPDGRGDFL</sequence>
<dbReference type="GO" id="GO:0002218">
    <property type="term" value="P:activation of innate immune response"/>
    <property type="evidence" value="ECO:0007669"/>
    <property type="project" value="InterPro"/>
</dbReference>
<comment type="caution">
    <text evidence="4">The sequence shown here is derived from an EMBL/GenBank/DDBJ whole genome shotgun (WGS) entry which is preliminary data.</text>
</comment>
<evidence type="ECO:0000256" key="1">
    <source>
        <dbReference type="PROSITE-ProRule" id="PRU00047"/>
    </source>
</evidence>
<dbReference type="GO" id="GO:0003723">
    <property type="term" value="F:RNA binding"/>
    <property type="evidence" value="ECO:0007669"/>
    <property type="project" value="InterPro"/>
</dbReference>
<dbReference type="InterPro" id="IPR057810">
    <property type="entry name" value="RBD_ZCCHC3_1st"/>
</dbReference>